<dbReference type="InterPro" id="IPR002110">
    <property type="entry name" value="Ankyrin_rpt"/>
</dbReference>
<evidence type="ECO:0000313" key="11">
    <source>
        <dbReference type="EMBL" id="KAH0915617.1"/>
    </source>
</evidence>
<dbReference type="PANTHER" id="PTHR46475">
    <property type="entry name" value="REGULATORY PROTEIN NPR3"/>
    <property type="match status" value="1"/>
</dbReference>
<dbReference type="Gene3D" id="1.20.5.1500">
    <property type="match status" value="1"/>
</dbReference>
<proteinExistence type="inferred from homology"/>
<organism evidence="11 12">
    <name type="scientific">Brassica napus</name>
    <name type="common">Rape</name>
    <dbReference type="NCBI Taxonomy" id="3708"/>
    <lineage>
        <taxon>Eukaryota</taxon>
        <taxon>Viridiplantae</taxon>
        <taxon>Streptophyta</taxon>
        <taxon>Embryophyta</taxon>
        <taxon>Tracheophyta</taxon>
        <taxon>Spermatophyta</taxon>
        <taxon>Magnoliopsida</taxon>
        <taxon>eudicotyledons</taxon>
        <taxon>Gunneridae</taxon>
        <taxon>Pentapetalae</taxon>
        <taxon>rosids</taxon>
        <taxon>malvids</taxon>
        <taxon>Brassicales</taxon>
        <taxon>Brassicaceae</taxon>
        <taxon>Brassiceae</taxon>
        <taxon>Brassica</taxon>
    </lineage>
</organism>
<dbReference type="Proteomes" id="UP000824890">
    <property type="component" value="Unassembled WGS sequence"/>
</dbReference>
<keyword evidence="12" id="KW-1185">Reference proteome</keyword>
<dbReference type="InterPro" id="IPR021094">
    <property type="entry name" value="NPR1/NIM1-like_C"/>
</dbReference>
<feature type="compositionally biased region" description="Polar residues" evidence="8">
    <location>
        <begin position="8"/>
        <end position="17"/>
    </location>
</feature>
<dbReference type="SMART" id="SM00225">
    <property type="entry name" value="BTB"/>
    <property type="match status" value="1"/>
</dbReference>
<dbReference type="SUPFAM" id="SSF143113">
    <property type="entry name" value="NAP-like"/>
    <property type="match status" value="1"/>
</dbReference>
<dbReference type="Pfam" id="PF00956">
    <property type="entry name" value="NAP"/>
    <property type="match status" value="1"/>
</dbReference>
<feature type="region of interest" description="Disordered" evidence="8">
    <location>
        <begin position="1"/>
        <end position="35"/>
    </location>
</feature>
<reference evidence="11 12" key="1">
    <citation type="submission" date="2021-05" db="EMBL/GenBank/DDBJ databases">
        <title>Genome Assembly of Synthetic Allotetraploid Brassica napus Reveals Homoeologous Exchanges between Subgenomes.</title>
        <authorList>
            <person name="Davis J.T."/>
        </authorList>
    </citation>
    <scope>NUCLEOTIDE SEQUENCE [LARGE SCALE GENOMIC DNA]</scope>
    <source>
        <strain evidence="12">cv. Da-Ae</strain>
        <tissue evidence="11">Seedling</tissue>
    </source>
</reference>
<evidence type="ECO:0000259" key="9">
    <source>
        <dbReference type="PROSITE" id="PS50097"/>
    </source>
</evidence>
<dbReference type="Pfam" id="PF12796">
    <property type="entry name" value="Ank_2"/>
    <property type="match status" value="1"/>
</dbReference>
<dbReference type="InterPro" id="IPR037231">
    <property type="entry name" value="NAP-like_sf"/>
</dbReference>
<comment type="caution">
    <text evidence="11">The sequence shown here is derived from an EMBL/GenBank/DDBJ whole genome shotgun (WGS) entry which is preliminary data.</text>
</comment>
<dbReference type="InterPro" id="IPR036770">
    <property type="entry name" value="Ankyrin_rpt-contain_sf"/>
</dbReference>
<keyword evidence="6" id="KW-0040">ANK repeat</keyword>
<comment type="caution">
    <text evidence="7">Lacks conserved residue(s) required for the propagation of feature annotation.</text>
</comment>
<sequence>MDTVDSYEISNQSSTVLSAAAEPTDNTESSAVRPPELSPVDVSALQLLSINLESLFDSPEAFYGDAKLILADDREVSFHRFIVAARSPFFKNALAAAAEKDPQKSSTAGTKLELKNIATDYEVGFDSVAAVMAYVYSGRVRPPPKGVSDCADEDCRHVSCRPALDFMVEVLYVAFVFQIPELVTMYQRHLVDVVDKVIIEDALVILKLANICGQACKKLFDKCTEIIVKSNVDTVTLNKSLPQQIVKQVIDIRKELGLEVPEPNKHVSNIHKALECEDLALVDLLLKEGYTNLDEAYALHFAVAYCAVETATELLKREVADVNRRNLRGYTVLHVAAMRKEPSLIAFLLTKGANASDMALDGRTALLIAKQVTKAGEYNCITEEGKDSPKGRLCVEILEQPENLGRFPEDASSACLALAPDNELKIRLIDFENRVQMARCLFPTEAQLAMELAPMKGTSEFTVDSQELDGTGAKRSAPDQYMVPFVFEEKHRSRLEALSKTVEFGRRFFPRCSTLLDKIADCETLSILAFVEKETPENRLEKRQKYMEIQESLLMAFNEDNEERGKSSRSGSSSSTSKSTKRSNESLSIVGSVICIRAAVSLAITAAEGLQESKILEEMFKAPCIQNLVKDQVKWFFGLQPSPSQEGSRVSPRTSTSILTNPWKVFDLSINNSKLVIRQELVGIHDKVLSPFGYWLWNVPLLKQISPQKMSNNHKDNFSLAGLTASLKDEDRAGLLNAHKVCLFVVERILSFTNKLAGHSSDMLENLTALVRARVDALKDIQSQHDELEAKFREERAVLEAKYEKLYHPLYAKVIRYEIVNGTTEIELTPEDTKMDEVDDKTAEEKGVPSFWLTALQNNEVTSEEVTEHDEEALKYLKDIKWCKTEEPKGFKLEFLFDSNPFFINNVLTKSYLVIDEDEPLIEKAIGTEID</sequence>
<evidence type="ECO:0000256" key="3">
    <source>
        <dbReference type="ARBA" id="ARBA00022821"/>
    </source>
</evidence>
<evidence type="ECO:0000256" key="8">
    <source>
        <dbReference type="SAM" id="MobiDB-lite"/>
    </source>
</evidence>
<keyword evidence="7" id="KW-0479">Metal-binding</keyword>
<keyword evidence="7" id="KW-0863">Zinc-finger</keyword>
<dbReference type="InterPro" id="IPR002164">
    <property type="entry name" value="NAP_family"/>
</dbReference>
<dbReference type="Gene3D" id="3.30.1120.90">
    <property type="entry name" value="Nucleosome assembly protein"/>
    <property type="match status" value="1"/>
</dbReference>
<evidence type="ECO:0000256" key="2">
    <source>
        <dbReference type="ARBA" id="ARBA00009947"/>
    </source>
</evidence>
<evidence type="ECO:0000256" key="4">
    <source>
        <dbReference type="ARBA" id="ARBA00023186"/>
    </source>
</evidence>
<protein>
    <submittedName>
        <fullName evidence="11">Uncharacterized protein</fullName>
    </submittedName>
</protein>
<evidence type="ECO:0000259" key="10">
    <source>
        <dbReference type="PROSITE" id="PS52046"/>
    </source>
</evidence>
<dbReference type="InterPro" id="IPR044292">
    <property type="entry name" value="NPR"/>
</dbReference>
<dbReference type="PROSITE" id="PS52046">
    <property type="entry name" value="ZF_C2HC_NPR"/>
    <property type="match status" value="1"/>
</dbReference>
<keyword evidence="4" id="KW-0143">Chaperone</keyword>
<dbReference type="InterPro" id="IPR057250">
    <property type="entry name" value="Znf_C2HC_NPR-type"/>
</dbReference>
<dbReference type="EMBL" id="JAGKQM010000008">
    <property type="protein sequence ID" value="KAH0915617.1"/>
    <property type="molecule type" value="Genomic_DNA"/>
</dbReference>
<evidence type="ECO:0000256" key="6">
    <source>
        <dbReference type="PROSITE-ProRule" id="PRU00023"/>
    </source>
</evidence>
<feature type="domain" description="BTB" evidence="9">
    <location>
        <begin position="64"/>
        <end position="144"/>
    </location>
</feature>
<feature type="region of interest" description="Disordered" evidence="8">
    <location>
        <begin position="558"/>
        <end position="581"/>
    </location>
</feature>
<feature type="domain" description="C2HC NPR-type" evidence="10">
    <location>
        <begin position="147"/>
        <end position="161"/>
    </location>
</feature>
<comment type="similarity">
    <text evidence="2">Belongs to the nucleosome assembly protein (NAP) family.</text>
</comment>
<comment type="similarity">
    <text evidence="5">Belongs to the plant 'ANKYRIN-BTB/POZ' family. 'NPR1-like' subfamily.</text>
</comment>
<keyword evidence="3" id="KW-0611">Plant defense</keyword>
<keyword evidence="7" id="KW-0862">Zinc</keyword>
<gene>
    <name evidence="11" type="ORF">HID58_030063</name>
</gene>
<dbReference type="Gene3D" id="3.30.710.10">
    <property type="entry name" value="Potassium Channel Kv1.1, Chain A"/>
    <property type="match status" value="1"/>
</dbReference>
<dbReference type="PROSITE" id="PS50297">
    <property type="entry name" value="ANK_REP_REGION"/>
    <property type="match status" value="1"/>
</dbReference>
<dbReference type="PROSITE" id="PS50088">
    <property type="entry name" value="ANK_REPEAT"/>
    <property type="match status" value="1"/>
</dbReference>
<evidence type="ECO:0000256" key="7">
    <source>
        <dbReference type="PROSITE-ProRule" id="PRU01391"/>
    </source>
</evidence>
<feature type="compositionally biased region" description="Low complexity" evidence="8">
    <location>
        <begin position="568"/>
        <end position="578"/>
    </location>
</feature>
<dbReference type="CDD" id="cd18310">
    <property type="entry name" value="BTB_POZ_NPR_plant"/>
    <property type="match status" value="1"/>
</dbReference>
<dbReference type="PROSITE" id="PS50097">
    <property type="entry name" value="BTB"/>
    <property type="match status" value="1"/>
</dbReference>
<dbReference type="Pfam" id="PF00651">
    <property type="entry name" value="BTB"/>
    <property type="match status" value="1"/>
</dbReference>
<dbReference type="SUPFAM" id="SSF48403">
    <property type="entry name" value="Ankyrin repeat"/>
    <property type="match status" value="1"/>
</dbReference>
<evidence type="ECO:0000313" key="12">
    <source>
        <dbReference type="Proteomes" id="UP000824890"/>
    </source>
</evidence>
<evidence type="ECO:0000256" key="1">
    <source>
        <dbReference type="ARBA" id="ARBA00004906"/>
    </source>
</evidence>
<name>A0ABQ8CEU6_BRANA</name>
<dbReference type="InterPro" id="IPR011333">
    <property type="entry name" value="SKP1/BTB/POZ_sf"/>
</dbReference>
<comment type="pathway">
    <text evidence="1">Protein modification; protein ubiquitination.</text>
</comment>
<evidence type="ECO:0000256" key="5">
    <source>
        <dbReference type="ARBA" id="ARBA00044947"/>
    </source>
</evidence>
<dbReference type="PANTHER" id="PTHR46475:SF14">
    <property type="entry name" value="BTB DOMAIN-CONTAINING PROTEIN"/>
    <property type="match status" value="1"/>
</dbReference>
<feature type="repeat" description="ANK" evidence="6">
    <location>
        <begin position="328"/>
        <end position="360"/>
    </location>
</feature>
<accession>A0ABQ8CEU6</accession>
<dbReference type="SMART" id="SM00248">
    <property type="entry name" value="ANK"/>
    <property type="match status" value="2"/>
</dbReference>
<dbReference type="InterPro" id="IPR000210">
    <property type="entry name" value="BTB/POZ_dom"/>
</dbReference>
<dbReference type="Gene3D" id="1.25.40.20">
    <property type="entry name" value="Ankyrin repeat-containing domain"/>
    <property type="match status" value="1"/>
</dbReference>
<dbReference type="SUPFAM" id="SSF54695">
    <property type="entry name" value="POZ domain"/>
    <property type="match status" value="1"/>
</dbReference>
<dbReference type="Pfam" id="PF12313">
    <property type="entry name" value="NPR1_like_C"/>
    <property type="match status" value="1"/>
</dbReference>